<dbReference type="AlphaFoldDB" id="A0A0H5R1M6"/>
<dbReference type="Pfam" id="PF17921">
    <property type="entry name" value="Integrase_H2C2"/>
    <property type="match status" value="1"/>
</dbReference>
<evidence type="ECO:0000256" key="6">
    <source>
        <dbReference type="ARBA" id="ARBA00022918"/>
    </source>
</evidence>
<keyword evidence="1" id="KW-0808">Transferase</keyword>
<sequence length="256" mass="28875">YFRDVIPDYSTLAAPLEELRSIPTLEPSHWSPRHDRAFSATKAILAQAPFLSFPDFSKEFQVAVDASGSGIAGVLYQLSDPSQPDIVSNRQWITFVARALQPAERKYSATKRELLSIVFTLRKLHFYIWGNPFHLFTDHRSLTFLLTQKELNPMLSGWLETILAYTFKVTHRPGVLNVLPDRLSRLYPPADPVASPTPDPSLLLSDIPTPLPESERRPAIERAHLLGHFGVKATAAHLLHSSVFWPGLRRDVADYL</sequence>
<dbReference type="SUPFAM" id="SSF56672">
    <property type="entry name" value="DNA/RNA polymerases"/>
    <property type="match status" value="1"/>
</dbReference>
<evidence type="ECO:0000256" key="5">
    <source>
        <dbReference type="ARBA" id="ARBA00022801"/>
    </source>
</evidence>
<keyword evidence="5" id="KW-0378">Hydrolase</keyword>
<feature type="domain" description="Integrase zinc-binding" evidence="8">
    <location>
        <begin position="212"/>
        <end position="255"/>
    </location>
</feature>
<dbReference type="GO" id="GO:0004519">
    <property type="term" value="F:endonuclease activity"/>
    <property type="evidence" value="ECO:0007669"/>
    <property type="project" value="UniProtKB-KW"/>
</dbReference>
<evidence type="ECO:0000313" key="9">
    <source>
        <dbReference type="EMBL" id="CRZ01714.1"/>
    </source>
</evidence>
<accession>A0A0H5R1M6</accession>
<reference evidence="9" key="1">
    <citation type="submission" date="2015-04" db="EMBL/GenBank/DDBJ databases">
        <title>The genome sequence of the plant pathogenic Rhizarian Plasmodiophora brassicae reveals insights in its biotrophic life cycle and the origin of chitin synthesis.</title>
        <authorList>
            <person name="Schwelm A."/>
            <person name="Fogelqvist J."/>
            <person name="Knaust A."/>
            <person name="Julke S."/>
            <person name="Lilja T."/>
            <person name="Dhandapani V."/>
            <person name="Bonilla-Rosso G."/>
            <person name="Karlsson M."/>
            <person name="Shevchenko A."/>
            <person name="Choi S.R."/>
            <person name="Kim H.G."/>
            <person name="Park J.Y."/>
            <person name="Lim Y.P."/>
            <person name="Ludwig-Muller J."/>
            <person name="Dixelius C."/>
        </authorList>
    </citation>
    <scope>NUCLEOTIDE SEQUENCE</scope>
    <source>
        <tissue evidence="9">Potato root galls</tissue>
    </source>
</reference>
<evidence type="ECO:0008006" key="10">
    <source>
        <dbReference type="Google" id="ProtNLM"/>
    </source>
</evidence>
<dbReference type="CDD" id="cd09274">
    <property type="entry name" value="RNase_HI_RT_Ty3"/>
    <property type="match status" value="1"/>
</dbReference>
<keyword evidence="6" id="KW-0695">RNA-directed DNA polymerase</keyword>
<dbReference type="InterPro" id="IPR050951">
    <property type="entry name" value="Retrovirus_Pol_polyprotein"/>
</dbReference>
<dbReference type="InterPro" id="IPR043502">
    <property type="entry name" value="DNA/RNA_pol_sf"/>
</dbReference>
<dbReference type="InterPro" id="IPR043128">
    <property type="entry name" value="Rev_trsase/Diguanyl_cyclase"/>
</dbReference>
<keyword evidence="4" id="KW-0255">Endonuclease</keyword>
<organism evidence="9">
    <name type="scientific">Spongospora subterranea</name>
    <dbReference type="NCBI Taxonomy" id="70186"/>
    <lineage>
        <taxon>Eukaryota</taxon>
        <taxon>Sar</taxon>
        <taxon>Rhizaria</taxon>
        <taxon>Endomyxa</taxon>
        <taxon>Phytomyxea</taxon>
        <taxon>Plasmodiophorida</taxon>
        <taxon>Plasmodiophoridae</taxon>
        <taxon>Spongospora</taxon>
    </lineage>
</organism>
<dbReference type="Pfam" id="PF17917">
    <property type="entry name" value="RT_RNaseH"/>
    <property type="match status" value="1"/>
</dbReference>
<dbReference type="Gene3D" id="1.10.340.70">
    <property type="match status" value="1"/>
</dbReference>
<evidence type="ECO:0000259" key="8">
    <source>
        <dbReference type="Pfam" id="PF17921"/>
    </source>
</evidence>
<evidence type="ECO:0000256" key="3">
    <source>
        <dbReference type="ARBA" id="ARBA00022722"/>
    </source>
</evidence>
<evidence type="ECO:0000256" key="2">
    <source>
        <dbReference type="ARBA" id="ARBA00022695"/>
    </source>
</evidence>
<dbReference type="GO" id="GO:0003964">
    <property type="term" value="F:RNA-directed DNA polymerase activity"/>
    <property type="evidence" value="ECO:0007669"/>
    <property type="project" value="UniProtKB-KW"/>
</dbReference>
<keyword evidence="3" id="KW-0540">Nuclease</keyword>
<name>A0A0H5R1M6_9EUKA</name>
<dbReference type="Gene3D" id="3.30.70.270">
    <property type="match status" value="1"/>
</dbReference>
<dbReference type="GO" id="GO:0016787">
    <property type="term" value="F:hydrolase activity"/>
    <property type="evidence" value="ECO:0007669"/>
    <property type="project" value="UniProtKB-KW"/>
</dbReference>
<feature type="non-terminal residue" evidence="9">
    <location>
        <position position="256"/>
    </location>
</feature>
<keyword evidence="2" id="KW-0548">Nucleotidyltransferase</keyword>
<dbReference type="InterPro" id="IPR041373">
    <property type="entry name" value="RT_RNaseH"/>
</dbReference>
<feature type="domain" description="Reverse transcriptase RNase H-like" evidence="7">
    <location>
        <begin position="55"/>
        <end position="165"/>
    </location>
</feature>
<feature type="non-terminal residue" evidence="9">
    <location>
        <position position="1"/>
    </location>
</feature>
<proteinExistence type="predicted"/>
<dbReference type="PANTHER" id="PTHR37984:SF5">
    <property type="entry name" value="PROTEIN NYNRIN-LIKE"/>
    <property type="match status" value="1"/>
</dbReference>
<evidence type="ECO:0000256" key="1">
    <source>
        <dbReference type="ARBA" id="ARBA00022679"/>
    </source>
</evidence>
<evidence type="ECO:0000259" key="7">
    <source>
        <dbReference type="Pfam" id="PF17917"/>
    </source>
</evidence>
<evidence type="ECO:0000256" key="4">
    <source>
        <dbReference type="ARBA" id="ARBA00022759"/>
    </source>
</evidence>
<dbReference type="EMBL" id="HACM01001272">
    <property type="protein sequence ID" value="CRZ01714.1"/>
    <property type="molecule type" value="Transcribed_RNA"/>
</dbReference>
<protein>
    <recommendedName>
        <fullName evidence="10">Reverse transcriptase RNase H-like domain-containing protein</fullName>
    </recommendedName>
</protein>
<dbReference type="PANTHER" id="PTHR37984">
    <property type="entry name" value="PROTEIN CBG26694"/>
    <property type="match status" value="1"/>
</dbReference>
<dbReference type="InterPro" id="IPR041588">
    <property type="entry name" value="Integrase_H2C2"/>
</dbReference>